<evidence type="ECO:0000256" key="4">
    <source>
        <dbReference type="ARBA" id="ARBA00022692"/>
    </source>
</evidence>
<dbReference type="GO" id="GO:0098793">
    <property type="term" value="C:presynapse"/>
    <property type="evidence" value="ECO:0007669"/>
    <property type="project" value="UniProtKB-SubCell"/>
</dbReference>
<dbReference type="GO" id="GO:0030659">
    <property type="term" value="C:cytoplasmic vesicle membrane"/>
    <property type="evidence" value="ECO:0007669"/>
    <property type="project" value="UniProtKB-SubCell"/>
</dbReference>
<dbReference type="GO" id="GO:0006836">
    <property type="term" value="P:neurotransmitter transport"/>
    <property type="evidence" value="ECO:0007669"/>
    <property type="project" value="UniProtKB-KW"/>
</dbReference>
<evidence type="ECO:0000256" key="6">
    <source>
        <dbReference type="ARBA" id="ARBA00022989"/>
    </source>
</evidence>
<dbReference type="Pfam" id="PF01490">
    <property type="entry name" value="Aa_trans"/>
    <property type="match status" value="1"/>
</dbReference>
<evidence type="ECO:0000256" key="16">
    <source>
        <dbReference type="ARBA" id="ARBA00041574"/>
    </source>
</evidence>
<keyword evidence="3" id="KW-0813">Transport</keyword>
<sequence>MPYSVPSTPYMSYSVPFTPHMSYSVPSTPHMSYSVPSTPHMSYSDPSTQHMSYSILSTPHMSYSVPSTPHMSYSDPSTQHMSYSILSTPHMPYSVLSTLHRSCGVPCTLNMSYTTPICPYRCPSTPPCPTVSLNPSHVPSDPSTQHVLQSSHALQCPLSICPSVPFTPHMSYSVPSAPTCPAQLSLSPSHLVLYTCPTVSSQPLTCPTVSSQPFTGPAVSPVPLTCPTVSPLPLICPIVSPLPRTYSTVSLLPFTCPAVSPLPFTCPTFPPSLTCPIRSRVPSNRSKEDPQDGVHHESVLITSHQQDRLRRVAASPPSYTVGMFIVSLPYAVLHGGYWAIVAMVGIAYICCYTGKILVDCLYELNEEGQLIRVRSSYKGIAREVFGQKWGGKIVNSAQLIELLMTCILYVVLCGDLMIGSFPDGPIDARSWMMVCGVVLLPCGFLKNLHHVSTLSFWCMVAHLAINIIIFAYCISNASTWAWSKVMFRIDLLEFPIALGIIVFSYTSHIFLPTLEYNLIDRSKFTCMLNWSHVTAAIFKAMFGYVGFLTWAEDTEEVITNNLPNPTFKGFVNLILVVKAMLSYPLPYYAAVEIIEVTFFRGRPKTMFPSVWALDGELKVWALAVRVLVVVFTILMAISIPHFAILMGLIGSFTGTMLSFIWPCYFHLKIKAGKLEWGDIAYDYFVIFLGFLFGIIGITTSFYALVEAFQIGLPF</sequence>
<reference evidence="21" key="1">
    <citation type="journal article" date="2021" name="Sci. Adv.">
        <title>The American lobster genome reveals insights on longevity, neural, and immune adaptations.</title>
        <authorList>
            <person name="Polinski J.M."/>
            <person name="Zimin A.V."/>
            <person name="Clark K.F."/>
            <person name="Kohn A.B."/>
            <person name="Sadowski N."/>
            <person name="Timp W."/>
            <person name="Ptitsyn A."/>
            <person name="Khanna P."/>
            <person name="Romanova D.Y."/>
            <person name="Williams P."/>
            <person name="Greenwood S.J."/>
            <person name="Moroz L.L."/>
            <person name="Walt D.R."/>
            <person name="Bodnar A.G."/>
        </authorList>
    </citation>
    <scope>NUCLEOTIDE SEQUENCE</scope>
    <source>
        <strain evidence="21">GMGI-L3</strain>
    </source>
</reference>
<evidence type="ECO:0000256" key="7">
    <source>
        <dbReference type="ARBA" id="ARBA00023018"/>
    </source>
</evidence>
<keyword evidence="9" id="KW-0966">Cell projection</keyword>
<comment type="subcellular location">
    <subcellularLocation>
        <location evidence="1">Cytoplasmic vesicle membrane</location>
        <topology evidence="1">Multi-pass membrane protein</topology>
    </subcellularLocation>
    <subcellularLocation>
        <location evidence="11">Presynapse</location>
    </subcellularLocation>
</comment>
<dbReference type="PANTHER" id="PTHR22950:SF689">
    <property type="entry name" value="VESICULAR INHIBITORY AMINO ACID TRANSPORTER"/>
    <property type="match status" value="1"/>
</dbReference>
<gene>
    <name evidence="21" type="primary">slc32a1-L</name>
    <name evidence="21" type="ORF">Hamer_G002987</name>
</gene>
<dbReference type="Proteomes" id="UP000747542">
    <property type="component" value="Unassembled WGS sequence"/>
</dbReference>
<dbReference type="PANTHER" id="PTHR22950">
    <property type="entry name" value="AMINO ACID TRANSPORTER"/>
    <property type="match status" value="1"/>
</dbReference>
<evidence type="ECO:0000256" key="13">
    <source>
        <dbReference type="ARBA" id="ARBA00035961"/>
    </source>
</evidence>
<keyword evidence="8 19" id="KW-0472">Membrane</keyword>
<keyword evidence="10" id="KW-0968">Cytoplasmic vesicle</keyword>
<dbReference type="EMBL" id="JAHLQT010026447">
    <property type="protein sequence ID" value="KAG7163748.1"/>
    <property type="molecule type" value="Genomic_DNA"/>
</dbReference>
<dbReference type="GO" id="GO:0015187">
    <property type="term" value="F:glycine transmembrane transporter activity"/>
    <property type="evidence" value="ECO:0007669"/>
    <property type="project" value="UniProtKB-ARBA"/>
</dbReference>
<evidence type="ECO:0000256" key="2">
    <source>
        <dbReference type="ARBA" id="ARBA00008066"/>
    </source>
</evidence>
<evidence type="ECO:0000259" key="20">
    <source>
        <dbReference type="Pfam" id="PF01490"/>
    </source>
</evidence>
<evidence type="ECO:0000256" key="18">
    <source>
        <dbReference type="ARBA" id="ARBA00046163"/>
    </source>
</evidence>
<evidence type="ECO:0000256" key="19">
    <source>
        <dbReference type="SAM" id="Phobius"/>
    </source>
</evidence>
<keyword evidence="22" id="KW-1185">Reference proteome</keyword>
<feature type="transmembrane region" description="Helical" evidence="19">
    <location>
        <begin position="570"/>
        <end position="598"/>
    </location>
</feature>
<evidence type="ECO:0000313" key="21">
    <source>
        <dbReference type="EMBL" id="KAG7163748.1"/>
    </source>
</evidence>
<evidence type="ECO:0000313" key="22">
    <source>
        <dbReference type="Proteomes" id="UP000747542"/>
    </source>
</evidence>
<keyword evidence="7" id="KW-0770">Synapse</keyword>
<comment type="catalytic activity">
    <reaction evidence="13">
        <text>glycine(out) + n H(+)(in) = glycine(in) + n H(+)(out)</text>
        <dbReference type="Rhea" id="RHEA:70983"/>
        <dbReference type="ChEBI" id="CHEBI:15378"/>
        <dbReference type="ChEBI" id="CHEBI:57305"/>
    </reaction>
</comment>
<comment type="catalytic activity">
    <reaction evidence="14">
        <text>4-aminobutanoate(out) + n H(+)(in) = 4-aminobutanoate(in) + n H(+)(out)</text>
        <dbReference type="Rhea" id="RHEA:70979"/>
        <dbReference type="ChEBI" id="CHEBI:15378"/>
        <dbReference type="ChEBI" id="CHEBI:59888"/>
    </reaction>
</comment>
<feature type="transmembrane region" description="Helical" evidence="19">
    <location>
        <begin position="399"/>
        <end position="418"/>
    </location>
</feature>
<dbReference type="GO" id="GO:0015179">
    <property type="term" value="F:L-amino acid transmembrane transporter activity"/>
    <property type="evidence" value="ECO:0007669"/>
    <property type="project" value="TreeGrafter"/>
</dbReference>
<feature type="transmembrane region" description="Helical" evidence="19">
    <location>
        <begin position="494"/>
        <end position="514"/>
    </location>
</feature>
<evidence type="ECO:0000256" key="5">
    <source>
        <dbReference type="ARBA" id="ARBA00022775"/>
    </source>
</evidence>
<dbReference type="InterPro" id="IPR013057">
    <property type="entry name" value="AA_transpt_TM"/>
</dbReference>
<protein>
    <recommendedName>
        <fullName evidence="15">Vesicular inhibitory amino acid transporter</fullName>
    </recommendedName>
    <alternativeName>
        <fullName evidence="16">Solute carrier family 32 member 1</fullName>
    </alternativeName>
    <alternativeName>
        <fullName evidence="17">Vesicular GABA transporter</fullName>
    </alternativeName>
</protein>
<comment type="similarity">
    <text evidence="2">Belongs to the amino acid/polyamine transporter 2 family.</text>
</comment>
<evidence type="ECO:0000256" key="11">
    <source>
        <dbReference type="ARBA" id="ARBA00034106"/>
    </source>
</evidence>
<keyword evidence="4 19" id="KW-0812">Transmembrane</keyword>
<feature type="transmembrane region" description="Helical" evidence="19">
    <location>
        <begin position="460"/>
        <end position="482"/>
    </location>
</feature>
<feature type="transmembrane region" description="Helical" evidence="19">
    <location>
        <begin position="526"/>
        <end position="550"/>
    </location>
</feature>
<feature type="domain" description="Amino acid transporter transmembrane" evidence="20">
    <location>
        <begin position="320"/>
        <end position="700"/>
    </location>
</feature>
<evidence type="ECO:0000256" key="3">
    <source>
        <dbReference type="ARBA" id="ARBA00022448"/>
    </source>
</evidence>
<evidence type="ECO:0000256" key="8">
    <source>
        <dbReference type="ARBA" id="ARBA00023136"/>
    </source>
</evidence>
<feature type="transmembrane region" description="Helical" evidence="19">
    <location>
        <begin position="430"/>
        <end position="448"/>
    </location>
</feature>
<comment type="function">
    <text evidence="18">Antiporter that exchanges vesicular protons for cytosolic 4-aminobutanoate or to a lesser extend glycine, thus allowing their secretion from nerve terminals. The transport is equally dependent on the chemical and electrical components of the proton gradient. May also transport beta-alanine. Acidification of GABAergic synaptic vesicles is a prerequisite for 4-aminobutanoate uptake.</text>
</comment>
<feature type="transmembrane region" description="Helical" evidence="19">
    <location>
        <begin position="679"/>
        <end position="705"/>
    </location>
</feature>
<dbReference type="GO" id="GO:0005774">
    <property type="term" value="C:vacuolar membrane"/>
    <property type="evidence" value="ECO:0007669"/>
    <property type="project" value="TreeGrafter"/>
</dbReference>
<comment type="caution">
    <text evidence="21">The sequence shown here is derived from an EMBL/GenBank/DDBJ whole genome shotgun (WGS) entry which is preliminary data.</text>
</comment>
<keyword evidence="6 19" id="KW-1133">Transmembrane helix</keyword>
<feature type="transmembrane region" description="Helical" evidence="19">
    <location>
        <begin position="337"/>
        <end position="358"/>
    </location>
</feature>
<evidence type="ECO:0000256" key="15">
    <source>
        <dbReference type="ARBA" id="ARBA00039542"/>
    </source>
</evidence>
<dbReference type="GO" id="GO:0060077">
    <property type="term" value="C:inhibitory synapse"/>
    <property type="evidence" value="ECO:0007669"/>
    <property type="project" value="UniProtKB-ARBA"/>
</dbReference>
<evidence type="ECO:0000256" key="10">
    <source>
        <dbReference type="ARBA" id="ARBA00023329"/>
    </source>
</evidence>
<evidence type="ECO:0000256" key="14">
    <source>
        <dbReference type="ARBA" id="ARBA00036440"/>
    </source>
</evidence>
<organism evidence="21 22">
    <name type="scientific">Homarus americanus</name>
    <name type="common">American lobster</name>
    <dbReference type="NCBI Taxonomy" id="6706"/>
    <lineage>
        <taxon>Eukaryota</taxon>
        <taxon>Metazoa</taxon>
        <taxon>Ecdysozoa</taxon>
        <taxon>Arthropoda</taxon>
        <taxon>Crustacea</taxon>
        <taxon>Multicrustacea</taxon>
        <taxon>Malacostraca</taxon>
        <taxon>Eumalacostraca</taxon>
        <taxon>Eucarida</taxon>
        <taxon>Decapoda</taxon>
        <taxon>Pleocyemata</taxon>
        <taxon>Astacidea</taxon>
        <taxon>Nephropoidea</taxon>
        <taxon>Nephropidae</taxon>
        <taxon>Homarus</taxon>
    </lineage>
</organism>
<evidence type="ECO:0000256" key="9">
    <source>
        <dbReference type="ARBA" id="ARBA00023273"/>
    </source>
</evidence>
<evidence type="ECO:0000256" key="12">
    <source>
        <dbReference type="ARBA" id="ARBA00035892"/>
    </source>
</evidence>
<comment type="catalytic activity">
    <reaction evidence="12">
        <text>beta-alanine(out) + n H(+)(in) = beta-alanine(in) + n H(+)(out)</text>
        <dbReference type="Rhea" id="RHEA:70987"/>
        <dbReference type="ChEBI" id="CHEBI:15378"/>
        <dbReference type="ChEBI" id="CHEBI:57966"/>
    </reaction>
</comment>
<dbReference type="GO" id="GO:0140800">
    <property type="term" value="F:gamma-aminobutyric acid:proton antiporter activity"/>
    <property type="evidence" value="ECO:0007669"/>
    <property type="project" value="UniProtKB-ARBA"/>
</dbReference>
<evidence type="ECO:0000256" key="17">
    <source>
        <dbReference type="ARBA" id="ARBA00042394"/>
    </source>
</evidence>
<accession>A0A8J5MTS7</accession>
<proteinExistence type="inferred from homology"/>
<dbReference type="AlphaFoldDB" id="A0A8J5MTS7"/>
<dbReference type="FunFam" id="1.20.1740.10:FF:000062">
    <property type="entry name" value="Vesicular inhibitory amino acid transporter"/>
    <property type="match status" value="1"/>
</dbReference>
<name>A0A8J5MTS7_HOMAM</name>
<evidence type="ECO:0000256" key="1">
    <source>
        <dbReference type="ARBA" id="ARBA00004439"/>
    </source>
</evidence>
<dbReference type="GO" id="GO:0051939">
    <property type="term" value="P:gamma-aminobutyric acid import"/>
    <property type="evidence" value="ECO:0007669"/>
    <property type="project" value="UniProtKB-ARBA"/>
</dbReference>
<keyword evidence="5" id="KW-0532">Neurotransmitter transport</keyword>